<feature type="transmembrane region" description="Helical" evidence="2">
    <location>
        <begin position="379"/>
        <end position="400"/>
    </location>
</feature>
<evidence type="ECO:0000313" key="4">
    <source>
        <dbReference type="Proteomes" id="UP000662818"/>
    </source>
</evidence>
<feature type="transmembrane region" description="Helical" evidence="2">
    <location>
        <begin position="147"/>
        <end position="167"/>
    </location>
</feature>
<evidence type="ECO:0000256" key="2">
    <source>
        <dbReference type="SAM" id="Phobius"/>
    </source>
</evidence>
<keyword evidence="2" id="KW-1133">Transmembrane helix</keyword>
<keyword evidence="2" id="KW-0472">Membrane</keyword>
<reference evidence="3 4" key="1">
    <citation type="submission" date="2017-06" db="EMBL/GenBank/DDBJ databases">
        <title>Complete Genome Sequence of the Soil Carbazole-Degrading Bacterium Nocardioides aromaticivorans IC177.</title>
        <authorList>
            <person name="Vejarano F."/>
            <person name="Suzuki-Minakuchi C."/>
            <person name="Ohtsubo Y."/>
            <person name="Tsuda M."/>
            <person name="Okada K."/>
            <person name="Nojiri H."/>
        </authorList>
    </citation>
    <scope>NUCLEOTIDE SEQUENCE [LARGE SCALE GENOMIC DNA]</scope>
    <source>
        <strain evidence="3 4">IC177</strain>
    </source>
</reference>
<sequence length="490" mass="50404">MPTARCSPAEPTPHRRARAHPVRDVGHLLRFRAATVRRPQAAALALAVLGLATVAAAVVPAWVAVDPGLARLLEPGLVGVALVAVGSAAASGGGRELLPRDAAAAHPISPLTDHLGALLLAPLSAGWLIQAWALLGLASAVGVPTAPVVALCWLVASTVLAQAVGWTSEWLRRRHRGLLPVRLALPLVVAGLLAAGPAEVVAATIRDGDLIAVVVVTLGVVTVELVVLGARLAGAVARLVPRDEGRLETRAHTPRPTPRSDFAVLRRMDRGSVWRSAPLRRGTWLLALAPGSVALAGGLDWPALVLMPGLVASGCVLLFGVNLWCLDGRGMLWRETLPVAPRTVVAARAWVLAELLLGAGAVTLLLGAVRAGRPTAAELAAVVLALVVVVAQSVSAGLRWSAAHPHAVDLRSARATPAPPLAMVGYSLRLAVATTVAGLLLTGLATAGRLDLLLAVAAVLVLVSALRIARSVRRWADPVARAEVVAVVAA</sequence>
<evidence type="ECO:0000313" key="3">
    <source>
        <dbReference type="EMBL" id="QSR24228.1"/>
    </source>
</evidence>
<feature type="transmembrane region" description="Helical" evidence="2">
    <location>
        <begin position="115"/>
        <end position="135"/>
    </location>
</feature>
<name>A0ABX7PE44_9ACTN</name>
<gene>
    <name evidence="3" type="ORF">CFH99_01140</name>
</gene>
<feature type="transmembrane region" description="Helical" evidence="2">
    <location>
        <begin position="305"/>
        <end position="326"/>
    </location>
</feature>
<feature type="transmembrane region" description="Helical" evidence="2">
    <location>
        <begin position="76"/>
        <end position="94"/>
    </location>
</feature>
<protein>
    <submittedName>
        <fullName evidence="3">Uncharacterized protein</fullName>
    </submittedName>
</protein>
<dbReference type="EMBL" id="CP022295">
    <property type="protein sequence ID" value="QSR24228.1"/>
    <property type="molecule type" value="Genomic_DNA"/>
</dbReference>
<dbReference type="RefSeq" id="WP_207008088.1">
    <property type="nucleotide sequence ID" value="NZ_CP022295.1"/>
</dbReference>
<feature type="transmembrane region" description="Helical" evidence="2">
    <location>
        <begin position="282"/>
        <end position="299"/>
    </location>
</feature>
<feature type="transmembrane region" description="Helical" evidence="2">
    <location>
        <begin position="210"/>
        <end position="233"/>
    </location>
</feature>
<accession>A0ABX7PE44</accession>
<feature type="transmembrane region" description="Helical" evidence="2">
    <location>
        <begin position="452"/>
        <end position="469"/>
    </location>
</feature>
<feature type="transmembrane region" description="Helical" evidence="2">
    <location>
        <begin position="41"/>
        <end position="64"/>
    </location>
</feature>
<proteinExistence type="predicted"/>
<feature type="transmembrane region" description="Helical" evidence="2">
    <location>
        <begin position="347"/>
        <end position="367"/>
    </location>
</feature>
<keyword evidence="4" id="KW-1185">Reference proteome</keyword>
<evidence type="ECO:0000256" key="1">
    <source>
        <dbReference type="SAM" id="MobiDB-lite"/>
    </source>
</evidence>
<keyword evidence="2" id="KW-0812">Transmembrane</keyword>
<organism evidence="3 4">
    <name type="scientific">Nocardioides aromaticivorans</name>
    <dbReference type="NCBI Taxonomy" id="200618"/>
    <lineage>
        <taxon>Bacteria</taxon>
        <taxon>Bacillati</taxon>
        <taxon>Actinomycetota</taxon>
        <taxon>Actinomycetes</taxon>
        <taxon>Propionibacteriales</taxon>
        <taxon>Nocardioidaceae</taxon>
        <taxon>Nocardioides</taxon>
    </lineage>
</organism>
<feature type="region of interest" description="Disordered" evidence="1">
    <location>
        <begin position="1"/>
        <end position="20"/>
    </location>
</feature>
<feature type="transmembrane region" description="Helical" evidence="2">
    <location>
        <begin position="421"/>
        <end position="446"/>
    </location>
</feature>
<feature type="transmembrane region" description="Helical" evidence="2">
    <location>
        <begin position="179"/>
        <end position="198"/>
    </location>
</feature>
<dbReference type="Proteomes" id="UP000662818">
    <property type="component" value="Chromosome"/>
</dbReference>